<keyword evidence="3 7" id="KW-0812">Transmembrane</keyword>
<keyword evidence="5 7" id="KW-1133">Transmembrane helix</keyword>
<gene>
    <name evidence="9" type="ORF">Q4F19_00730</name>
</gene>
<organism evidence="9 10">
    <name type="scientific">Sphingomonas natans</name>
    <dbReference type="NCBI Taxonomy" id="3063330"/>
    <lineage>
        <taxon>Bacteria</taxon>
        <taxon>Pseudomonadati</taxon>
        <taxon>Pseudomonadota</taxon>
        <taxon>Alphaproteobacteria</taxon>
        <taxon>Sphingomonadales</taxon>
        <taxon>Sphingomonadaceae</taxon>
        <taxon>Sphingomonas</taxon>
    </lineage>
</organism>
<dbReference type="InterPro" id="IPR050925">
    <property type="entry name" value="Rhomboid_protease_S54"/>
</dbReference>
<evidence type="ECO:0000256" key="5">
    <source>
        <dbReference type="ARBA" id="ARBA00022989"/>
    </source>
</evidence>
<feature type="transmembrane region" description="Helical" evidence="7">
    <location>
        <begin position="150"/>
        <end position="173"/>
    </location>
</feature>
<dbReference type="Proteomes" id="UP001169764">
    <property type="component" value="Unassembled WGS sequence"/>
</dbReference>
<comment type="subcellular location">
    <subcellularLocation>
        <location evidence="1">Membrane</location>
        <topology evidence="1">Multi-pass membrane protein</topology>
    </subcellularLocation>
</comment>
<name>A0ABT8Y3K7_9SPHN</name>
<dbReference type="SUPFAM" id="SSF144091">
    <property type="entry name" value="Rhomboid-like"/>
    <property type="match status" value="1"/>
</dbReference>
<dbReference type="GO" id="GO:0006508">
    <property type="term" value="P:proteolysis"/>
    <property type="evidence" value="ECO:0007669"/>
    <property type="project" value="UniProtKB-KW"/>
</dbReference>
<dbReference type="Gene3D" id="1.20.1540.10">
    <property type="entry name" value="Rhomboid-like"/>
    <property type="match status" value="1"/>
</dbReference>
<evidence type="ECO:0000313" key="10">
    <source>
        <dbReference type="Proteomes" id="UP001169764"/>
    </source>
</evidence>
<sequence>MRSQPPRATLMLGVGIAAAFVLFGVAGQSDTGALLGGFIPARIGGPPMPDALPVWLTPLSATMLHGGILHLVFNLMMLGYCGKETEVALGPAALCLLYVVGAYAAAAAQFIADPHATIPMIGASGAISAIVGAYAILYGQRRASTLPPNVARWVHIAWLAAAWTGLQLLVGFASRLDGMAIAAAAHIGGFLAGLVMARPLLRFRYRQA</sequence>
<dbReference type="EMBL" id="JAUOTP010000001">
    <property type="protein sequence ID" value="MDO6412896.1"/>
    <property type="molecule type" value="Genomic_DNA"/>
</dbReference>
<evidence type="ECO:0000256" key="4">
    <source>
        <dbReference type="ARBA" id="ARBA00022801"/>
    </source>
</evidence>
<proteinExistence type="inferred from homology"/>
<dbReference type="EC" id="3.4.21.-" evidence="9"/>
<comment type="caution">
    <text evidence="9">The sequence shown here is derived from an EMBL/GenBank/DDBJ whole genome shotgun (WGS) entry which is preliminary data.</text>
</comment>
<keyword evidence="9" id="KW-0645">Protease</keyword>
<reference evidence="9" key="1">
    <citation type="submission" date="2023-07" db="EMBL/GenBank/DDBJ databases">
        <authorList>
            <person name="Kim M."/>
        </authorList>
    </citation>
    <scope>NUCLEOTIDE SEQUENCE</scope>
    <source>
        <strain evidence="9">BIUV-7</strain>
    </source>
</reference>
<dbReference type="GO" id="GO:0008233">
    <property type="term" value="F:peptidase activity"/>
    <property type="evidence" value="ECO:0007669"/>
    <property type="project" value="UniProtKB-KW"/>
</dbReference>
<evidence type="ECO:0000256" key="6">
    <source>
        <dbReference type="ARBA" id="ARBA00023136"/>
    </source>
</evidence>
<feature type="domain" description="Peptidase S54 rhomboid" evidence="8">
    <location>
        <begin position="58"/>
        <end position="202"/>
    </location>
</feature>
<feature type="transmembrane region" description="Helical" evidence="7">
    <location>
        <begin position="118"/>
        <end position="138"/>
    </location>
</feature>
<dbReference type="Pfam" id="PF01694">
    <property type="entry name" value="Rhomboid"/>
    <property type="match status" value="1"/>
</dbReference>
<protein>
    <submittedName>
        <fullName evidence="9">Rhomboid family intramembrane serine protease</fullName>
        <ecNumber evidence="9">3.4.21.-</ecNumber>
    </submittedName>
</protein>
<feature type="transmembrane region" description="Helical" evidence="7">
    <location>
        <begin position="87"/>
        <end position="112"/>
    </location>
</feature>
<dbReference type="RefSeq" id="WP_303539228.1">
    <property type="nucleotide sequence ID" value="NZ_JAUOTP010000001.1"/>
</dbReference>
<evidence type="ECO:0000256" key="2">
    <source>
        <dbReference type="ARBA" id="ARBA00009045"/>
    </source>
</evidence>
<evidence type="ECO:0000256" key="3">
    <source>
        <dbReference type="ARBA" id="ARBA00022692"/>
    </source>
</evidence>
<feature type="transmembrane region" description="Helical" evidence="7">
    <location>
        <begin position="51"/>
        <end position="75"/>
    </location>
</feature>
<evidence type="ECO:0000256" key="1">
    <source>
        <dbReference type="ARBA" id="ARBA00004141"/>
    </source>
</evidence>
<keyword evidence="10" id="KW-1185">Reference proteome</keyword>
<dbReference type="InterPro" id="IPR035952">
    <property type="entry name" value="Rhomboid-like_sf"/>
</dbReference>
<evidence type="ECO:0000313" key="9">
    <source>
        <dbReference type="EMBL" id="MDO6412896.1"/>
    </source>
</evidence>
<accession>A0ABT8Y3K7</accession>
<dbReference type="PANTHER" id="PTHR43731:SF14">
    <property type="entry name" value="PRESENILIN-ASSOCIATED RHOMBOID-LIKE PROTEIN, MITOCHONDRIAL"/>
    <property type="match status" value="1"/>
</dbReference>
<dbReference type="InterPro" id="IPR022764">
    <property type="entry name" value="Peptidase_S54_rhomboid_dom"/>
</dbReference>
<keyword evidence="6 7" id="KW-0472">Membrane</keyword>
<dbReference type="PANTHER" id="PTHR43731">
    <property type="entry name" value="RHOMBOID PROTEASE"/>
    <property type="match status" value="1"/>
</dbReference>
<evidence type="ECO:0000259" key="8">
    <source>
        <dbReference type="Pfam" id="PF01694"/>
    </source>
</evidence>
<keyword evidence="4 9" id="KW-0378">Hydrolase</keyword>
<evidence type="ECO:0000256" key="7">
    <source>
        <dbReference type="SAM" id="Phobius"/>
    </source>
</evidence>
<feature type="transmembrane region" description="Helical" evidence="7">
    <location>
        <begin position="179"/>
        <end position="201"/>
    </location>
</feature>
<comment type="similarity">
    <text evidence="2">Belongs to the peptidase S54 family.</text>
</comment>